<proteinExistence type="predicted"/>
<accession>A0A8C2EZ73</accession>
<dbReference type="InterPro" id="IPR013783">
    <property type="entry name" value="Ig-like_fold"/>
</dbReference>
<dbReference type="InterPro" id="IPR053073">
    <property type="entry name" value="IL11/IL27_subunit_beta"/>
</dbReference>
<protein>
    <recommendedName>
        <fullName evidence="2">Fibronectin type-III domain-containing protein</fullName>
    </recommendedName>
</protein>
<reference evidence="3" key="1">
    <citation type="submission" date="2025-08" db="UniProtKB">
        <authorList>
            <consortium name="Ensembl"/>
        </authorList>
    </citation>
    <scope>IDENTIFICATION</scope>
</reference>
<dbReference type="Gene3D" id="2.60.40.10">
    <property type="entry name" value="Immunoglobulins"/>
    <property type="match status" value="3"/>
</dbReference>
<dbReference type="CDD" id="cd00063">
    <property type="entry name" value="FN3"/>
    <property type="match status" value="1"/>
</dbReference>
<dbReference type="InterPro" id="IPR036116">
    <property type="entry name" value="FN3_sf"/>
</dbReference>
<name>A0A8C2EZ73_CYPCA</name>
<dbReference type="SUPFAM" id="SSF49265">
    <property type="entry name" value="Fibronectin type III"/>
    <property type="match status" value="2"/>
</dbReference>
<organism evidence="3 4">
    <name type="scientific">Cyprinus carpio</name>
    <name type="common">Common carp</name>
    <dbReference type="NCBI Taxonomy" id="7962"/>
    <lineage>
        <taxon>Eukaryota</taxon>
        <taxon>Metazoa</taxon>
        <taxon>Chordata</taxon>
        <taxon>Craniata</taxon>
        <taxon>Vertebrata</taxon>
        <taxon>Euteleostomi</taxon>
        <taxon>Actinopterygii</taxon>
        <taxon>Neopterygii</taxon>
        <taxon>Teleostei</taxon>
        <taxon>Ostariophysi</taxon>
        <taxon>Cypriniformes</taxon>
        <taxon>Cyprinidae</taxon>
        <taxon>Cyprininae</taxon>
        <taxon>Cyprinus</taxon>
    </lineage>
</organism>
<evidence type="ECO:0000256" key="1">
    <source>
        <dbReference type="SAM" id="Phobius"/>
    </source>
</evidence>
<keyword evidence="1" id="KW-1133">Transmembrane helix</keyword>
<evidence type="ECO:0000313" key="3">
    <source>
        <dbReference type="Ensembl" id="ENSCCRP00020047779.1"/>
    </source>
</evidence>
<dbReference type="PROSITE" id="PS50853">
    <property type="entry name" value="FN3"/>
    <property type="match status" value="1"/>
</dbReference>
<dbReference type="Pfam" id="PF00041">
    <property type="entry name" value="fn3"/>
    <property type="match status" value="1"/>
</dbReference>
<feature type="transmembrane region" description="Helical" evidence="1">
    <location>
        <begin position="12"/>
        <end position="35"/>
    </location>
</feature>
<dbReference type="SMART" id="SM00060">
    <property type="entry name" value="FN3"/>
    <property type="match status" value="1"/>
</dbReference>
<dbReference type="AlphaFoldDB" id="A0A8C2EZ73"/>
<dbReference type="PANTHER" id="PTHR48483:SF1">
    <property type="entry name" value="INTERLEUKIN-12 RECEPTOR SUBUNIT BETA-1-RELATED"/>
    <property type="match status" value="1"/>
</dbReference>
<evidence type="ECO:0000313" key="4">
    <source>
        <dbReference type="Proteomes" id="UP000694701"/>
    </source>
</evidence>
<dbReference type="InterPro" id="IPR003961">
    <property type="entry name" value="FN3_dom"/>
</dbReference>
<dbReference type="Ensembl" id="ENSCCRT00020052067.1">
    <property type="protein sequence ID" value="ENSCCRP00020047779.1"/>
    <property type="gene ID" value="ENSCCRG00020021228.1"/>
</dbReference>
<sequence>MRFFFQKLLKKLLRHCILFKCNCLFHYCIFCFLYTHNLYMSILLVKAPVTKTNALYILYLTITLSQISISEFQSNLPMMIFLHHLNVLKAARCVPTSSPQCYKNSTKPDEDFICEWDERNPEKSQTHILHIWDTVKNSFRTHVKCSKPAQAYLHLEELGTPSRKTDIWVQTQVGNLTCNSSKTSVILECMVKYSKPQIIRMKRSAGILNITLDKPTDNKGAIYEIRWRKRDSEWQNTTFETKDSTIKDFHILHLQNRTIYQIQLRRQAILRSHPCKDSLHALWSDWSQMVDVPSEIRRRPVIRCVEKNPENGSRDIHLSWDAPLPEESVGGVKYILKLLDWPCHKTKKKKQTTNQTYNTSITYSEARISIIARNKVGHSPERHIFIPALKHLNYCNSDMPSNIPKADNNTCLEWYKLEDGETRPKTVNSSNNILLKDIKNEVDHFVRHYYFLHIKRNKQYQTVIMCPFYSKQKAPINGPANVNISDITHESAVVHWLSIPVVEQQGFLQHYVIWISGQGNTKFHQVPANKTSFLIKDLHPGVSYTVSISGRTEAGNGPNSTVNFETHSKEMGLSWQDQTILIVCVVALLCTIICSVAARRLKLLPDVPSPVVDVAEFRCPEEQDQRWMIEEVHEFILLLHQDPGKRRENVTPEQSTLLQDFGLVVFEEEDEEDGEGGVSDLSSIKSCCYPNPSYRGQMLQLPEPFHMTDSTSRDNDTESTYRDGLFFETRVLECDTTSL</sequence>
<dbReference type="Proteomes" id="UP000694701">
    <property type="component" value="Unplaced"/>
</dbReference>
<feature type="domain" description="Fibronectin type-III" evidence="2">
    <location>
        <begin position="478"/>
        <end position="571"/>
    </location>
</feature>
<keyword evidence="1" id="KW-0472">Membrane</keyword>
<dbReference type="PANTHER" id="PTHR48483">
    <property type="entry name" value="INTERLEUKIN-27 SUBUNIT BETA"/>
    <property type="match status" value="1"/>
</dbReference>
<feature type="transmembrane region" description="Helical" evidence="1">
    <location>
        <begin position="55"/>
        <end position="72"/>
    </location>
</feature>
<evidence type="ECO:0000259" key="2">
    <source>
        <dbReference type="PROSITE" id="PS50853"/>
    </source>
</evidence>
<keyword evidence="1" id="KW-0812">Transmembrane</keyword>